<evidence type="ECO:0000256" key="1">
    <source>
        <dbReference type="SAM" id="Phobius"/>
    </source>
</evidence>
<feature type="transmembrane region" description="Helical" evidence="1">
    <location>
        <begin position="58"/>
        <end position="74"/>
    </location>
</feature>
<sequence length="224" mass="25917">MNKRNKEKGNLNMSFKTLISKYKYYIIATLISYILGVYSREIKLFCNQNTHQTTNMASGIYGVILALIGVFIVRESQKNKLKQPSILANKLCSLIDDGTIPIDALDMVKKAIDFKTYDKNDIDTKLEDKIEHKIQEPREPNIMNVIKQHQEKIKALEECRTVQEDINKTFQEYITRQQITIKPNERNKQWGEQLAKQDATPATINIDAQPTYAETLDNIDDLFE</sequence>
<dbReference type="KEGG" id="pzi:CWO85_00980"/>
<keyword evidence="3" id="KW-1185">Reference proteome</keyword>
<keyword evidence="1" id="KW-1133">Transmembrane helix</keyword>
<keyword evidence="1" id="KW-0812">Transmembrane</keyword>
<dbReference type="RefSeq" id="WP_121463841.1">
    <property type="nucleotide sequence ID" value="NZ_CP091835.1"/>
</dbReference>
<evidence type="ECO:0000313" key="3">
    <source>
        <dbReference type="Proteomes" id="UP000272462"/>
    </source>
</evidence>
<dbReference type="AlphaFoldDB" id="A0A660HM55"/>
<keyword evidence="1" id="KW-0472">Membrane</keyword>
<organism evidence="2 3">
    <name type="scientific">Ziziphus jujuba witches'-broom phytoplasma</name>
    <dbReference type="NCBI Taxonomy" id="135727"/>
    <lineage>
        <taxon>Bacteria</taxon>
        <taxon>Bacillati</taxon>
        <taxon>Mycoplasmatota</taxon>
        <taxon>Mollicutes</taxon>
        <taxon>Acholeplasmatales</taxon>
        <taxon>Acholeplasmataceae</taxon>
        <taxon>Candidatus Phytoplasma</taxon>
        <taxon>16SrV (Elm yellows group)</taxon>
    </lineage>
</organism>
<gene>
    <name evidence="2" type="ORF">CWO85_00980</name>
</gene>
<evidence type="ECO:0000313" key="2">
    <source>
        <dbReference type="EMBL" id="AYJ01110.1"/>
    </source>
</evidence>
<protein>
    <submittedName>
        <fullName evidence="2">Uncharacterized protein</fullName>
    </submittedName>
</protein>
<reference evidence="2 3" key="1">
    <citation type="journal article" date="2018" name="BMC Genomics">
        <title>Comparative genome analysis of jujube witches'-broom Phytoplasma, an obligate pathogen that causes jujube witches'-broom disease.</title>
        <authorList>
            <person name="Wang J."/>
            <person name="Song L."/>
            <person name="Jiao Q."/>
            <person name="Yang S."/>
            <person name="Gao R."/>
            <person name="Lu X."/>
            <person name="Zhou G."/>
        </authorList>
    </citation>
    <scope>NUCLEOTIDE SEQUENCE [LARGE SCALE GENOMIC DNA]</scope>
    <source>
        <strain evidence="2">Jwb-nky</strain>
    </source>
</reference>
<dbReference type="EMBL" id="CP025121">
    <property type="protein sequence ID" value="AYJ01110.1"/>
    <property type="molecule type" value="Genomic_DNA"/>
</dbReference>
<proteinExistence type="predicted"/>
<accession>A0A660HM55</accession>
<dbReference type="Proteomes" id="UP000272462">
    <property type="component" value="Chromosome"/>
</dbReference>
<name>A0A660HM55_ZIZJU</name>
<feature type="transmembrane region" description="Helical" evidence="1">
    <location>
        <begin position="21"/>
        <end position="38"/>
    </location>
</feature>